<sequence length="190" mass="21722">MSQTTRLFIAAPLPEELKKYFSEQAGRYKHEAIRQVPIDNLHLTLYFIGNVPASQLDTIQDVTAHMAQQFAPFTLQLEAIEPGPKPRSPRLIWARFKSHDVFAQLSRSLTQALSAEPPLSREPKPHVTLARFRKDRPVPHNLEPFHPHYPVTLEVNEIAVWHSELGSPHPRYSILQRYPLTGNPAEDKTV</sequence>
<dbReference type="PANTHER" id="PTHR35561">
    <property type="entry name" value="RNA 2',3'-CYCLIC PHOSPHODIESTERASE"/>
    <property type="match status" value="1"/>
</dbReference>
<name>A0A1N6Y5U0_9BACT</name>
<feature type="short sequence motif" description="HXTX 1" evidence="2">
    <location>
        <begin position="42"/>
        <end position="45"/>
    </location>
</feature>
<dbReference type="EC" id="3.1.4.58" evidence="2"/>
<dbReference type="SUPFAM" id="SSF55144">
    <property type="entry name" value="LigT-like"/>
    <property type="match status" value="1"/>
</dbReference>
<dbReference type="RefSeq" id="WP_076422196.1">
    <property type="nucleotide sequence ID" value="NZ_FTNM01000003.1"/>
</dbReference>
<evidence type="ECO:0000313" key="3">
    <source>
        <dbReference type="EMBL" id="SIR09927.1"/>
    </source>
</evidence>
<accession>A0A1N6Y5U0</accession>
<dbReference type="Pfam" id="PF13563">
    <property type="entry name" value="2_5_RNA_ligase2"/>
    <property type="match status" value="1"/>
</dbReference>
<dbReference type="AlphaFoldDB" id="A0A1N6Y5U0"/>
<evidence type="ECO:0000256" key="2">
    <source>
        <dbReference type="HAMAP-Rule" id="MF_01940"/>
    </source>
</evidence>
<dbReference type="Gene3D" id="3.90.1140.10">
    <property type="entry name" value="Cyclic phosphodiesterase"/>
    <property type="match status" value="1"/>
</dbReference>
<reference evidence="4" key="1">
    <citation type="submission" date="2017-01" db="EMBL/GenBank/DDBJ databases">
        <authorList>
            <person name="Varghese N."/>
            <person name="Submissions S."/>
        </authorList>
    </citation>
    <scope>NUCLEOTIDE SEQUENCE [LARGE SCALE GENOMIC DNA]</scope>
    <source>
        <strain evidence="4">DM9</strain>
    </source>
</reference>
<comment type="catalytic activity">
    <reaction evidence="2">
        <text>a 3'-end 2',3'-cyclophospho-ribonucleotide-RNA + H2O = a 3'-end 2'-phospho-ribonucleotide-RNA + H(+)</text>
        <dbReference type="Rhea" id="RHEA:11828"/>
        <dbReference type="Rhea" id="RHEA-COMP:10464"/>
        <dbReference type="Rhea" id="RHEA-COMP:17353"/>
        <dbReference type="ChEBI" id="CHEBI:15377"/>
        <dbReference type="ChEBI" id="CHEBI:15378"/>
        <dbReference type="ChEBI" id="CHEBI:83064"/>
        <dbReference type="ChEBI" id="CHEBI:173113"/>
        <dbReference type="EC" id="3.1.4.58"/>
    </reaction>
</comment>
<dbReference type="EMBL" id="FTNM01000003">
    <property type="protein sequence ID" value="SIR09927.1"/>
    <property type="molecule type" value="Genomic_DNA"/>
</dbReference>
<dbReference type="InterPro" id="IPR004175">
    <property type="entry name" value="RNA_CPDase"/>
</dbReference>
<feature type="short sequence motif" description="HXTX 2" evidence="2">
    <location>
        <begin position="126"/>
        <end position="129"/>
    </location>
</feature>
<protein>
    <recommendedName>
        <fullName evidence="2">RNA 2',3'-cyclic phosphodiesterase</fullName>
        <shortName evidence="2">RNA 2',3'-CPDase</shortName>
        <ecNumber evidence="2">3.1.4.58</ecNumber>
    </recommendedName>
</protein>
<organism evidence="3 4">
    <name type="scientific">Pontibacter lucknowensis</name>
    <dbReference type="NCBI Taxonomy" id="1077936"/>
    <lineage>
        <taxon>Bacteria</taxon>
        <taxon>Pseudomonadati</taxon>
        <taxon>Bacteroidota</taxon>
        <taxon>Cytophagia</taxon>
        <taxon>Cytophagales</taxon>
        <taxon>Hymenobacteraceae</taxon>
        <taxon>Pontibacter</taxon>
    </lineage>
</organism>
<gene>
    <name evidence="3" type="ORF">SAMN05421545_2283</name>
</gene>
<dbReference type="NCBIfam" id="TIGR02258">
    <property type="entry name" value="2_5_ligase"/>
    <property type="match status" value="1"/>
</dbReference>
<dbReference type="GO" id="GO:0008664">
    <property type="term" value="F:RNA 2',3'-cyclic 3'-phosphodiesterase activity"/>
    <property type="evidence" value="ECO:0007669"/>
    <property type="project" value="UniProtKB-EC"/>
</dbReference>
<dbReference type="InterPro" id="IPR009097">
    <property type="entry name" value="Cyclic_Pdiesterase"/>
</dbReference>
<dbReference type="Proteomes" id="UP000185924">
    <property type="component" value="Unassembled WGS sequence"/>
</dbReference>
<keyword evidence="4" id="KW-1185">Reference proteome</keyword>
<evidence type="ECO:0000313" key="4">
    <source>
        <dbReference type="Proteomes" id="UP000185924"/>
    </source>
</evidence>
<dbReference type="OrthoDB" id="9789350at2"/>
<dbReference type="GO" id="GO:0016874">
    <property type="term" value="F:ligase activity"/>
    <property type="evidence" value="ECO:0007669"/>
    <property type="project" value="UniProtKB-KW"/>
</dbReference>
<feature type="active site" description="Proton acceptor" evidence="2">
    <location>
        <position position="126"/>
    </location>
</feature>
<comment type="function">
    <text evidence="2">Hydrolyzes RNA 2',3'-cyclic phosphodiester to an RNA 2'-phosphomonoester.</text>
</comment>
<dbReference type="STRING" id="1077936.SAMN05421545_2283"/>
<dbReference type="HAMAP" id="MF_01940">
    <property type="entry name" value="RNA_CPDase"/>
    <property type="match status" value="1"/>
</dbReference>
<keyword evidence="3" id="KW-0436">Ligase</keyword>
<keyword evidence="1 2" id="KW-0378">Hydrolase</keyword>
<proteinExistence type="inferred from homology"/>
<evidence type="ECO:0000256" key="1">
    <source>
        <dbReference type="ARBA" id="ARBA00022801"/>
    </source>
</evidence>
<feature type="active site" description="Proton donor" evidence="2">
    <location>
        <position position="42"/>
    </location>
</feature>
<dbReference type="PANTHER" id="PTHR35561:SF1">
    <property type="entry name" value="RNA 2',3'-CYCLIC PHOSPHODIESTERASE"/>
    <property type="match status" value="1"/>
</dbReference>
<comment type="similarity">
    <text evidence="2">Belongs to the 2H phosphoesterase superfamily. ThpR family.</text>
</comment>
<dbReference type="GO" id="GO:0004113">
    <property type="term" value="F:2',3'-cyclic-nucleotide 3'-phosphodiesterase activity"/>
    <property type="evidence" value="ECO:0007669"/>
    <property type="project" value="InterPro"/>
</dbReference>